<feature type="binding site" evidence="17">
    <location>
        <position position="323"/>
    </location>
    <ligand>
        <name>(6S)-NADPHX</name>
        <dbReference type="ChEBI" id="CHEBI:64076"/>
    </ligand>
</feature>
<dbReference type="HAMAP" id="MF_01965">
    <property type="entry name" value="NADHX_dehydratase"/>
    <property type="match status" value="1"/>
</dbReference>
<keyword evidence="13" id="KW-0511">Multifunctional enzyme</keyword>
<comment type="similarity">
    <text evidence="3 19">In the N-terminal section; belongs to the NnrE/AIBP family.</text>
</comment>
<reference evidence="22 23" key="1">
    <citation type="submission" date="2018-03" db="EMBL/GenBank/DDBJ databases">
        <title>Genomic Encyclopedia of Type Strains, Phase III (KMG-III): the genomes of soil and plant-associated and newly described type strains.</title>
        <authorList>
            <person name="Whitman W."/>
        </authorList>
    </citation>
    <scope>NUCLEOTIDE SEQUENCE [LARGE SCALE GENOMIC DNA]</scope>
    <source>
        <strain evidence="22 23">CGMCC 1.07653</strain>
    </source>
</reference>
<evidence type="ECO:0000256" key="19">
    <source>
        <dbReference type="PIRNR" id="PIRNR017184"/>
    </source>
</evidence>
<keyword evidence="10 17" id="KW-0520">NAD</keyword>
<dbReference type="NCBIfam" id="TIGR00197">
    <property type="entry name" value="yjeF_nterm"/>
    <property type="match status" value="1"/>
</dbReference>
<dbReference type="AlphaFoldDB" id="A0A2P8H8A3"/>
<dbReference type="PANTHER" id="PTHR12592">
    <property type="entry name" value="ATP-DEPENDENT (S)-NAD(P)H-HYDRATE DEHYDRATASE FAMILY MEMBER"/>
    <property type="match status" value="1"/>
</dbReference>
<organism evidence="22 23">
    <name type="scientific">Salsuginibacillus halophilus</name>
    <dbReference type="NCBI Taxonomy" id="517424"/>
    <lineage>
        <taxon>Bacteria</taxon>
        <taxon>Bacillati</taxon>
        <taxon>Bacillota</taxon>
        <taxon>Bacilli</taxon>
        <taxon>Bacillales</taxon>
        <taxon>Bacillaceae</taxon>
        <taxon>Salsuginibacillus</taxon>
    </lineage>
</organism>
<evidence type="ECO:0000256" key="12">
    <source>
        <dbReference type="ARBA" id="ARBA00023239"/>
    </source>
</evidence>
<evidence type="ECO:0000256" key="1">
    <source>
        <dbReference type="ARBA" id="ARBA00000013"/>
    </source>
</evidence>
<evidence type="ECO:0000256" key="14">
    <source>
        <dbReference type="ARBA" id="ARBA00025153"/>
    </source>
</evidence>
<dbReference type="GO" id="GO:0005524">
    <property type="term" value="F:ATP binding"/>
    <property type="evidence" value="ECO:0007669"/>
    <property type="project" value="UniProtKB-UniRule"/>
</dbReference>
<dbReference type="CDD" id="cd01171">
    <property type="entry name" value="YXKO-related"/>
    <property type="match status" value="1"/>
</dbReference>
<protein>
    <recommendedName>
        <fullName evidence="19">Bifunctional NAD(P)H-hydrate repair enzyme</fullName>
    </recommendedName>
    <alternativeName>
        <fullName evidence="19">Nicotinamide nucleotide repair protein</fullName>
    </alternativeName>
    <domain>
        <recommendedName>
            <fullName evidence="19">ADP-dependent (S)-NAD(P)H-hydrate dehydratase</fullName>
            <ecNumber evidence="19">4.2.1.136</ecNumber>
        </recommendedName>
        <alternativeName>
            <fullName evidence="19">ADP-dependent NAD(P)HX dehydratase</fullName>
        </alternativeName>
    </domain>
    <domain>
        <recommendedName>
            <fullName evidence="19">NAD(P)H-hydrate epimerase</fullName>
            <ecNumber evidence="19">5.1.99.6</ecNumber>
        </recommendedName>
    </domain>
</protein>
<dbReference type="GO" id="GO:0046496">
    <property type="term" value="P:nicotinamide nucleotide metabolic process"/>
    <property type="evidence" value="ECO:0007669"/>
    <property type="project" value="UniProtKB-UniRule"/>
</dbReference>
<dbReference type="Gene3D" id="3.40.1190.20">
    <property type="match status" value="1"/>
</dbReference>
<evidence type="ECO:0000256" key="5">
    <source>
        <dbReference type="ARBA" id="ARBA00022723"/>
    </source>
</evidence>
<evidence type="ECO:0000256" key="10">
    <source>
        <dbReference type="ARBA" id="ARBA00023027"/>
    </source>
</evidence>
<evidence type="ECO:0000256" key="8">
    <source>
        <dbReference type="ARBA" id="ARBA00022857"/>
    </source>
</evidence>
<evidence type="ECO:0000256" key="9">
    <source>
        <dbReference type="ARBA" id="ARBA00022958"/>
    </source>
</evidence>
<evidence type="ECO:0000256" key="15">
    <source>
        <dbReference type="ARBA" id="ARBA00048238"/>
    </source>
</evidence>
<comment type="catalytic activity">
    <reaction evidence="1 18 19">
        <text>(6R)-NADHX = (6S)-NADHX</text>
        <dbReference type="Rhea" id="RHEA:32215"/>
        <dbReference type="ChEBI" id="CHEBI:64074"/>
        <dbReference type="ChEBI" id="CHEBI:64075"/>
        <dbReference type="EC" id="5.1.99.6"/>
    </reaction>
</comment>
<keyword evidence="12 17" id="KW-0456">Lyase</keyword>
<comment type="similarity">
    <text evidence="17">Belongs to the NnrD/CARKD family.</text>
</comment>
<gene>
    <name evidence="17" type="primary">nnrD</name>
    <name evidence="18" type="synonym">nnrE</name>
    <name evidence="22" type="ORF">B0H94_11560</name>
</gene>
<evidence type="ECO:0000259" key="21">
    <source>
        <dbReference type="PROSITE" id="PS51385"/>
    </source>
</evidence>
<evidence type="ECO:0000256" key="4">
    <source>
        <dbReference type="ARBA" id="ARBA00009524"/>
    </source>
</evidence>
<feature type="binding site" evidence="18">
    <location>
        <position position="142"/>
    </location>
    <ligand>
        <name>(6S)-NADPHX</name>
        <dbReference type="ChEBI" id="CHEBI:64076"/>
    </ligand>
</feature>
<evidence type="ECO:0000256" key="13">
    <source>
        <dbReference type="ARBA" id="ARBA00023268"/>
    </source>
</evidence>
<evidence type="ECO:0000256" key="17">
    <source>
        <dbReference type="HAMAP-Rule" id="MF_01965"/>
    </source>
</evidence>
<evidence type="ECO:0000313" key="23">
    <source>
        <dbReference type="Proteomes" id="UP000242310"/>
    </source>
</evidence>
<comment type="caution">
    <text evidence="22">The sequence shown here is derived from an EMBL/GenBank/DDBJ whole genome shotgun (WGS) entry which is preliminary data.</text>
</comment>
<keyword evidence="11 18" id="KW-0413">Isomerase</keyword>
<sequence length="502" mass="52951">MRVVTGSEMRDLDQWTMQDFGMPGEMLMENAGRAAAGRMLTRLTLDERVIVLCGSGNNGGDGFVIARCLYEAGICPEVWLIPEENRLSGEAKFHYGLLLQCGIQVNSVQAGGKRCEDVIAAADVVIDAMLGTGVSGELREPYASLVAACNETAARVEAVDIPSGLPADEGVMWHTAVQADFTVVLAAYKESSFLPRTAPFYGEIEVVSIGLPPGTYDLLKYERRLWQRVDVQTTLPVRSAEDYKSTYGKGLIVGGSETMPGAPLLAGEAALKSGTGLLTLALPASFTSAAASRLPEAMLQPFSEGVRLSADVTKFDAAACGPGLGRDEAAAHLVQHLIYKTDGVLILDADALHILRPSELKSRRKPTVLTPHAGELAALTGLSVEEVLQAPFQTSFNFATAYGVYVVMKGAHTITSTPDGRQFVNPTGNAVLARGGTGDVLTGMVLAFTMSHTTLDAAVANAVYLHGAAADALAVTVPPHAVKTSDVISALPLAFQSVESTD</sequence>
<evidence type="ECO:0000259" key="20">
    <source>
        <dbReference type="PROSITE" id="PS51383"/>
    </source>
</evidence>
<keyword evidence="7 17" id="KW-0067">ATP-binding</keyword>
<dbReference type="PROSITE" id="PS51383">
    <property type="entry name" value="YJEF_C_3"/>
    <property type="match status" value="1"/>
</dbReference>
<comment type="function">
    <text evidence="17">Catalyzes the dehydration of the S-form of NAD(P)HX at the expense of ADP, which is converted to AMP. Together with NAD(P)HX epimerase, which catalyzes the epimerization of the S- and R-forms, the enzyme allows the repair of both epimers of NAD(P)HX, a damaged form of NAD(P)H that is a result of enzymatic or heat-dependent hydration.</text>
</comment>
<feature type="binding site" evidence="18">
    <location>
        <position position="163"/>
    </location>
    <ligand>
        <name>K(+)</name>
        <dbReference type="ChEBI" id="CHEBI:29103"/>
    </ligand>
</feature>
<dbReference type="GO" id="GO:0052855">
    <property type="term" value="F:ADP-dependent NAD(P)H-hydrate dehydratase activity"/>
    <property type="evidence" value="ECO:0007669"/>
    <property type="project" value="UniProtKB-UniRule"/>
</dbReference>
<dbReference type="PROSITE" id="PS01050">
    <property type="entry name" value="YJEF_C_2"/>
    <property type="match status" value="1"/>
</dbReference>
<dbReference type="GO" id="GO:0110051">
    <property type="term" value="P:metabolite repair"/>
    <property type="evidence" value="ECO:0007669"/>
    <property type="project" value="TreeGrafter"/>
</dbReference>
<dbReference type="InterPro" id="IPR000631">
    <property type="entry name" value="CARKD"/>
</dbReference>
<comment type="similarity">
    <text evidence="18">Belongs to the NnrE/AIBP family.</text>
</comment>
<dbReference type="SUPFAM" id="SSF64153">
    <property type="entry name" value="YjeF N-terminal domain-like"/>
    <property type="match status" value="1"/>
</dbReference>
<comment type="catalytic activity">
    <reaction evidence="15 17 19">
        <text>(6S)-NADHX + ADP = AMP + phosphate + NADH + H(+)</text>
        <dbReference type="Rhea" id="RHEA:32223"/>
        <dbReference type="ChEBI" id="CHEBI:15378"/>
        <dbReference type="ChEBI" id="CHEBI:43474"/>
        <dbReference type="ChEBI" id="CHEBI:57945"/>
        <dbReference type="ChEBI" id="CHEBI:64074"/>
        <dbReference type="ChEBI" id="CHEBI:456215"/>
        <dbReference type="ChEBI" id="CHEBI:456216"/>
        <dbReference type="EC" id="4.2.1.136"/>
    </reaction>
</comment>
<dbReference type="EC" id="4.2.1.136" evidence="19"/>
<dbReference type="EMBL" id="PYAV01000015">
    <property type="protein sequence ID" value="PSL42456.1"/>
    <property type="molecule type" value="Genomic_DNA"/>
</dbReference>
<dbReference type="PIRSF" id="PIRSF017184">
    <property type="entry name" value="Nnr"/>
    <property type="match status" value="1"/>
</dbReference>
<dbReference type="HAMAP" id="MF_01966">
    <property type="entry name" value="NADHX_epimerase"/>
    <property type="match status" value="1"/>
</dbReference>
<keyword evidence="6 17" id="KW-0547">Nucleotide-binding</keyword>
<dbReference type="OrthoDB" id="9806925at2"/>
<keyword evidence="8 17" id="KW-0521">NADP</keyword>
<keyword evidence="5 18" id="KW-0479">Metal-binding</keyword>
<comment type="cofactor">
    <cofactor evidence="18 19">
        <name>K(+)</name>
        <dbReference type="ChEBI" id="CHEBI:29103"/>
    </cofactor>
    <text evidence="18 19">Binds 1 potassium ion per subunit.</text>
</comment>
<feature type="domain" description="YjeF N-terminal" evidence="21">
    <location>
        <begin position="9"/>
        <end position="217"/>
    </location>
</feature>
<dbReference type="InterPro" id="IPR036652">
    <property type="entry name" value="YjeF_N_dom_sf"/>
</dbReference>
<name>A0A2P8H8A3_9BACI</name>
<dbReference type="InterPro" id="IPR017953">
    <property type="entry name" value="Carbohydrate_kinase_pred_CS"/>
</dbReference>
<comment type="catalytic activity">
    <reaction evidence="2 18 19">
        <text>(6R)-NADPHX = (6S)-NADPHX</text>
        <dbReference type="Rhea" id="RHEA:32227"/>
        <dbReference type="ChEBI" id="CHEBI:64076"/>
        <dbReference type="ChEBI" id="CHEBI:64077"/>
        <dbReference type="EC" id="5.1.99.6"/>
    </reaction>
</comment>
<proteinExistence type="inferred from homology"/>
<evidence type="ECO:0000256" key="7">
    <source>
        <dbReference type="ARBA" id="ARBA00022840"/>
    </source>
</evidence>
<keyword evidence="23" id="KW-1185">Reference proteome</keyword>
<dbReference type="NCBIfam" id="TIGR00196">
    <property type="entry name" value="yjeF_cterm"/>
    <property type="match status" value="1"/>
</dbReference>
<accession>A0A2P8H8A3</accession>
<evidence type="ECO:0000256" key="11">
    <source>
        <dbReference type="ARBA" id="ARBA00023235"/>
    </source>
</evidence>
<dbReference type="Pfam" id="PF01256">
    <property type="entry name" value="Carb_kinase"/>
    <property type="match status" value="1"/>
</dbReference>
<dbReference type="EC" id="5.1.99.6" evidence="19"/>
<feature type="binding site" evidence="17">
    <location>
        <position position="372"/>
    </location>
    <ligand>
        <name>(6S)-NADPHX</name>
        <dbReference type="ChEBI" id="CHEBI:64076"/>
    </ligand>
</feature>
<feature type="binding site" evidence="18">
    <location>
        <position position="127"/>
    </location>
    <ligand>
        <name>K(+)</name>
        <dbReference type="ChEBI" id="CHEBI:29103"/>
    </ligand>
</feature>
<comment type="cofactor">
    <cofactor evidence="17">
        <name>Mg(2+)</name>
        <dbReference type="ChEBI" id="CHEBI:18420"/>
    </cofactor>
</comment>
<dbReference type="InterPro" id="IPR030677">
    <property type="entry name" value="Nnr"/>
</dbReference>
<dbReference type="PANTHER" id="PTHR12592:SF0">
    <property type="entry name" value="ATP-DEPENDENT (S)-NAD(P)H-HYDRATE DEHYDRATASE"/>
    <property type="match status" value="1"/>
</dbReference>
<dbReference type="GO" id="GO:0046872">
    <property type="term" value="F:metal ion binding"/>
    <property type="evidence" value="ECO:0007669"/>
    <property type="project" value="UniProtKB-UniRule"/>
</dbReference>
<feature type="domain" description="YjeF C-terminal" evidence="20">
    <location>
        <begin position="227"/>
        <end position="498"/>
    </location>
</feature>
<dbReference type="InterPro" id="IPR029056">
    <property type="entry name" value="Ribokinase-like"/>
</dbReference>
<feature type="binding site" evidence="17">
    <location>
        <position position="438"/>
    </location>
    <ligand>
        <name>AMP</name>
        <dbReference type="ChEBI" id="CHEBI:456215"/>
    </ligand>
</feature>
<dbReference type="Proteomes" id="UP000242310">
    <property type="component" value="Unassembled WGS sequence"/>
</dbReference>
<comment type="function">
    <text evidence="14 19">Bifunctional enzyme that catalyzes the epimerization of the S- and R-forms of NAD(P)HX and the dehydration of the S-form of NAD(P)HX at the expense of ADP, which is converted to AMP. This allows the repair of both epimers of NAD(P)HX, a damaged form of NAD(P)H that is a result of enzymatic or heat-dependent hydration.</text>
</comment>
<feature type="binding site" evidence="18">
    <location>
        <position position="58"/>
    </location>
    <ligand>
        <name>K(+)</name>
        <dbReference type="ChEBI" id="CHEBI:29103"/>
    </ligand>
</feature>
<evidence type="ECO:0000256" key="6">
    <source>
        <dbReference type="ARBA" id="ARBA00022741"/>
    </source>
</evidence>
<dbReference type="PROSITE" id="PS51385">
    <property type="entry name" value="YJEF_N"/>
    <property type="match status" value="1"/>
</dbReference>
<dbReference type="SUPFAM" id="SSF53613">
    <property type="entry name" value="Ribokinase-like"/>
    <property type="match status" value="1"/>
</dbReference>
<keyword evidence="9 18" id="KW-0630">Potassium</keyword>
<feature type="binding site" evidence="17">
    <location>
        <position position="262"/>
    </location>
    <ligand>
        <name>(6S)-NADPHX</name>
        <dbReference type="ChEBI" id="CHEBI:64076"/>
    </ligand>
</feature>
<evidence type="ECO:0000256" key="16">
    <source>
        <dbReference type="ARBA" id="ARBA00049209"/>
    </source>
</evidence>
<feature type="binding site" evidence="18">
    <location>
        <begin position="131"/>
        <end position="137"/>
    </location>
    <ligand>
        <name>(6S)-NADPHX</name>
        <dbReference type="ChEBI" id="CHEBI:64076"/>
    </ligand>
</feature>
<evidence type="ECO:0000256" key="2">
    <source>
        <dbReference type="ARBA" id="ARBA00000909"/>
    </source>
</evidence>
<feature type="binding site" evidence="18">
    <location>
        <begin position="57"/>
        <end position="61"/>
    </location>
    <ligand>
        <name>(6S)-NADPHX</name>
        <dbReference type="ChEBI" id="CHEBI:64076"/>
    </ligand>
</feature>
<feature type="binding site" evidence="17">
    <location>
        <begin position="409"/>
        <end position="413"/>
    </location>
    <ligand>
        <name>AMP</name>
        <dbReference type="ChEBI" id="CHEBI:456215"/>
    </ligand>
</feature>
<comment type="catalytic activity">
    <reaction evidence="16 17 19">
        <text>(6S)-NADPHX + ADP = AMP + phosphate + NADPH + H(+)</text>
        <dbReference type="Rhea" id="RHEA:32235"/>
        <dbReference type="ChEBI" id="CHEBI:15378"/>
        <dbReference type="ChEBI" id="CHEBI:43474"/>
        <dbReference type="ChEBI" id="CHEBI:57783"/>
        <dbReference type="ChEBI" id="CHEBI:64076"/>
        <dbReference type="ChEBI" id="CHEBI:456215"/>
        <dbReference type="ChEBI" id="CHEBI:456216"/>
        <dbReference type="EC" id="4.2.1.136"/>
    </reaction>
</comment>
<comment type="function">
    <text evidence="18">Catalyzes the epimerization of the S- and R-forms of NAD(P)HX, a damaged form of NAD(P)H that is a result of enzymatic or heat-dependent hydration. This is a prerequisite for the S-specific NAD(P)H-hydrate dehydratase to allow the repair of both epimers of NAD(P)HX.</text>
</comment>
<feature type="binding site" evidence="18">
    <location>
        <position position="160"/>
    </location>
    <ligand>
        <name>(6S)-NADPHX</name>
        <dbReference type="ChEBI" id="CHEBI:64076"/>
    </ligand>
</feature>
<evidence type="ECO:0000256" key="3">
    <source>
        <dbReference type="ARBA" id="ARBA00006001"/>
    </source>
</evidence>
<comment type="subunit">
    <text evidence="17">Homotetramer.</text>
</comment>
<feature type="binding site" evidence="17">
    <location>
        <position position="439"/>
    </location>
    <ligand>
        <name>(6S)-NADPHX</name>
        <dbReference type="ChEBI" id="CHEBI:64076"/>
    </ligand>
</feature>
<evidence type="ECO:0000256" key="18">
    <source>
        <dbReference type="HAMAP-Rule" id="MF_01966"/>
    </source>
</evidence>
<dbReference type="GO" id="GO:0052856">
    <property type="term" value="F:NAD(P)HX epimerase activity"/>
    <property type="evidence" value="ECO:0007669"/>
    <property type="project" value="UniProtKB-UniRule"/>
</dbReference>
<comment type="similarity">
    <text evidence="4 19">In the C-terminal section; belongs to the NnrD/CARKD family.</text>
</comment>
<dbReference type="Pfam" id="PF03853">
    <property type="entry name" value="YjeF_N"/>
    <property type="match status" value="1"/>
</dbReference>
<dbReference type="Gene3D" id="3.40.50.10260">
    <property type="entry name" value="YjeF N-terminal domain"/>
    <property type="match status" value="1"/>
</dbReference>
<evidence type="ECO:0000313" key="22">
    <source>
        <dbReference type="EMBL" id="PSL42456.1"/>
    </source>
</evidence>
<dbReference type="InterPro" id="IPR004443">
    <property type="entry name" value="YjeF_N_dom"/>
</dbReference>